<evidence type="ECO:0000259" key="1">
    <source>
        <dbReference type="PROSITE" id="PS50853"/>
    </source>
</evidence>
<protein>
    <recommendedName>
        <fullName evidence="1">Fibronectin type-III domain-containing protein</fullName>
    </recommendedName>
</protein>
<sequence>MRSIFTQGLADDHLVTQGWYPLIPNTGPMVQGWGGPQFILQGLGGRPASLTQPNSSSGGSFIGGTAATSLSHGLAASGGIGQGGLAQAWRSATVVASGGIGEGGRAQAWRSATVVASGGTRDGGTTQAWRSLTAVASGGTRDGGATQARRSATVVASGGTRDGGATQAWRSATVMASGGTRDGGTTQAWRSLTAVASGGTRDGGTTQAWRSATVVASGGTRDGGRAQAWRSATVMASGGTRDGGTTQAWRSATVVASGGTVEGGKGAISIALQWTACVGHFLGGQTSDRTNVYNVYMNDGLGGLVDYSLCLATTSKTSWTSPPLDAPASYTFAVRSTDIITGLEEKNVDAVVDLALDSTARDVTDLPLPPRGLRAFAVAGGKLRVEWTDSQDGRLQRRPLGYRVYLGTGSRPDYATPVAVVSWGGGRYAGYSVDIDGLVGNQAYLVSVRAFGTSGEEQNTTVVTTLMDVEPPDEVDSLVVSVINRKA</sequence>
<dbReference type="SMART" id="SM00060">
    <property type="entry name" value="FN3"/>
    <property type="match status" value="1"/>
</dbReference>
<dbReference type="Gene3D" id="2.60.40.10">
    <property type="entry name" value="Immunoglobulins"/>
    <property type="match status" value="1"/>
</dbReference>
<evidence type="ECO:0000313" key="3">
    <source>
        <dbReference type="Proteomes" id="UP000324233"/>
    </source>
</evidence>
<dbReference type="EMBL" id="CP042997">
    <property type="protein sequence ID" value="QEH38648.1"/>
    <property type="molecule type" value="Genomic_DNA"/>
</dbReference>
<dbReference type="InterPro" id="IPR003961">
    <property type="entry name" value="FN3_dom"/>
</dbReference>
<dbReference type="CDD" id="cd00063">
    <property type="entry name" value="FN3"/>
    <property type="match status" value="1"/>
</dbReference>
<evidence type="ECO:0000313" key="2">
    <source>
        <dbReference type="EMBL" id="QEH38648.1"/>
    </source>
</evidence>
<gene>
    <name evidence="2" type="ORF">OJF2_72540</name>
</gene>
<reference evidence="2 3" key="1">
    <citation type="submission" date="2019-08" db="EMBL/GenBank/DDBJ databases">
        <title>Deep-cultivation of Planctomycetes and their phenomic and genomic characterization uncovers novel biology.</title>
        <authorList>
            <person name="Wiegand S."/>
            <person name="Jogler M."/>
            <person name="Boedeker C."/>
            <person name="Pinto D."/>
            <person name="Vollmers J."/>
            <person name="Rivas-Marin E."/>
            <person name="Kohn T."/>
            <person name="Peeters S.H."/>
            <person name="Heuer A."/>
            <person name="Rast P."/>
            <person name="Oberbeckmann S."/>
            <person name="Bunk B."/>
            <person name="Jeske O."/>
            <person name="Meyerdierks A."/>
            <person name="Storesund J.E."/>
            <person name="Kallscheuer N."/>
            <person name="Luecker S."/>
            <person name="Lage O.M."/>
            <person name="Pohl T."/>
            <person name="Merkel B.J."/>
            <person name="Hornburger P."/>
            <person name="Mueller R.-W."/>
            <person name="Bruemmer F."/>
            <person name="Labrenz M."/>
            <person name="Spormann A.M."/>
            <person name="Op den Camp H."/>
            <person name="Overmann J."/>
            <person name="Amann R."/>
            <person name="Jetten M.S.M."/>
            <person name="Mascher T."/>
            <person name="Medema M.H."/>
            <person name="Devos D.P."/>
            <person name="Kaster A.-K."/>
            <person name="Ovreas L."/>
            <person name="Rohde M."/>
            <person name="Galperin M.Y."/>
            <person name="Jogler C."/>
        </authorList>
    </citation>
    <scope>NUCLEOTIDE SEQUENCE [LARGE SCALE GENOMIC DNA]</scope>
    <source>
        <strain evidence="2 3">OJF2</strain>
    </source>
</reference>
<accession>A0A5B9WDA2</accession>
<dbReference type="KEGG" id="agv:OJF2_72540"/>
<organism evidence="2 3">
    <name type="scientific">Aquisphaera giovannonii</name>
    <dbReference type="NCBI Taxonomy" id="406548"/>
    <lineage>
        <taxon>Bacteria</taxon>
        <taxon>Pseudomonadati</taxon>
        <taxon>Planctomycetota</taxon>
        <taxon>Planctomycetia</taxon>
        <taxon>Isosphaerales</taxon>
        <taxon>Isosphaeraceae</taxon>
        <taxon>Aquisphaera</taxon>
    </lineage>
</organism>
<dbReference type="InterPro" id="IPR036116">
    <property type="entry name" value="FN3_sf"/>
</dbReference>
<name>A0A5B9WDA2_9BACT</name>
<proteinExistence type="predicted"/>
<dbReference type="PROSITE" id="PS50853">
    <property type="entry name" value="FN3"/>
    <property type="match status" value="1"/>
</dbReference>
<dbReference type="SUPFAM" id="SSF49265">
    <property type="entry name" value="Fibronectin type III"/>
    <property type="match status" value="1"/>
</dbReference>
<dbReference type="InterPro" id="IPR013783">
    <property type="entry name" value="Ig-like_fold"/>
</dbReference>
<dbReference type="AlphaFoldDB" id="A0A5B9WDA2"/>
<dbReference type="Proteomes" id="UP000324233">
    <property type="component" value="Chromosome"/>
</dbReference>
<keyword evidence="3" id="KW-1185">Reference proteome</keyword>
<feature type="domain" description="Fibronectin type-III" evidence="1">
    <location>
        <begin position="369"/>
        <end position="472"/>
    </location>
</feature>